<dbReference type="EMBL" id="KZ293476">
    <property type="protein sequence ID" value="PBK61364.1"/>
    <property type="molecule type" value="Genomic_DNA"/>
</dbReference>
<keyword evidence="3" id="KW-1185">Reference proteome</keyword>
<dbReference type="AlphaFoldDB" id="A0A2H3AXB7"/>
<evidence type="ECO:0000313" key="2">
    <source>
        <dbReference type="EMBL" id="PBK61364.1"/>
    </source>
</evidence>
<name>A0A2H3AXB7_9AGAR</name>
<accession>A0A2H3AXB7</accession>
<feature type="compositionally biased region" description="Basic residues" evidence="1">
    <location>
        <begin position="65"/>
        <end position="75"/>
    </location>
</feature>
<dbReference type="Proteomes" id="UP000218334">
    <property type="component" value="Unassembled WGS sequence"/>
</dbReference>
<organism evidence="2 3">
    <name type="scientific">Armillaria solidipes</name>
    <dbReference type="NCBI Taxonomy" id="1076256"/>
    <lineage>
        <taxon>Eukaryota</taxon>
        <taxon>Fungi</taxon>
        <taxon>Dikarya</taxon>
        <taxon>Basidiomycota</taxon>
        <taxon>Agaricomycotina</taxon>
        <taxon>Agaricomycetes</taxon>
        <taxon>Agaricomycetidae</taxon>
        <taxon>Agaricales</taxon>
        <taxon>Marasmiineae</taxon>
        <taxon>Physalacriaceae</taxon>
        <taxon>Armillaria</taxon>
    </lineage>
</organism>
<feature type="region of interest" description="Disordered" evidence="1">
    <location>
        <begin position="59"/>
        <end position="80"/>
    </location>
</feature>
<protein>
    <submittedName>
        <fullName evidence="2">Uncharacterized protein</fullName>
    </submittedName>
</protein>
<gene>
    <name evidence="2" type="ORF">ARMSODRAFT_981520</name>
</gene>
<evidence type="ECO:0000256" key="1">
    <source>
        <dbReference type="SAM" id="MobiDB-lite"/>
    </source>
</evidence>
<reference evidence="3" key="1">
    <citation type="journal article" date="2017" name="Nat. Ecol. Evol.">
        <title>Genome expansion and lineage-specific genetic innovations in the forest pathogenic fungi Armillaria.</title>
        <authorList>
            <person name="Sipos G."/>
            <person name="Prasanna A.N."/>
            <person name="Walter M.C."/>
            <person name="O'Connor E."/>
            <person name="Balint B."/>
            <person name="Krizsan K."/>
            <person name="Kiss B."/>
            <person name="Hess J."/>
            <person name="Varga T."/>
            <person name="Slot J."/>
            <person name="Riley R."/>
            <person name="Boka B."/>
            <person name="Rigling D."/>
            <person name="Barry K."/>
            <person name="Lee J."/>
            <person name="Mihaltcheva S."/>
            <person name="LaButti K."/>
            <person name="Lipzen A."/>
            <person name="Waldron R."/>
            <person name="Moloney N.M."/>
            <person name="Sperisen C."/>
            <person name="Kredics L."/>
            <person name="Vagvoelgyi C."/>
            <person name="Patrignani A."/>
            <person name="Fitzpatrick D."/>
            <person name="Nagy I."/>
            <person name="Doyle S."/>
            <person name="Anderson J.B."/>
            <person name="Grigoriev I.V."/>
            <person name="Gueldener U."/>
            <person name="Muensterkoetter M."/>
            <person name="Nagy L.G."/>
        </authorList>
    </citation>
    <scope>NUCLEOTIDE SEQUENCE [LARGE SCALE GENOMIC DNA]</scope>
    <source>
        <strain evidence="3">28-4</strain>
    </source>
</reference>
<sequence>MKVEARYCEPQDERLEPWSVSKVVVIRKYAIRKDQCIQGDSRLETRRLFGNERWLGKKDGATRRETRRGHGGRAKPFKDGDRSLREGTCCVTHADDVTHANANAFQPTQLPFMETHAYERKRKRSIYQFAISNLQINVERSMHYSTDYNVKLAPRHLISQQIMGTDSLRSASTPSDAQDDLKHTGLCSAMAVPIYPEFCDESGASYDSQSFLETKAMEQIVCLAQGFMVKQPELSHERPGSWFTYFYYHEHRFLKTIDIPGKFAWIALYNGYFCGSGFDSPYSITWNISPIIGTFVLWVGPFYYGHSILFSLFPSIRILGTY</sequence>
<evidence type="ECO:0000313" key="3">
    <source>
        <dbReference type="Proteomes" id="UP000218334"/>
    </source>
</evidence>
<proteinExistence type="predicted"/>